<accession>A0A2B7XQD7</accession>
<dbReference type="Gene3D" id="2.70.50.70">
    <property type="match status" value="1"/>
</dbReference>
<evidence type="ECO:0000256" key="14">
    <source>
        <dbReference type="ARBA" id="ARBA00045077"/>
    </source>
</evidence>
<dbReference type="GO" id="GO:0005576">
    <property type="term" value="C:extracellular region"/>
    <property type="evidence" value="ECO:0007669"/>
    <property type="project" value="UniProtKB-SubCell"/>
</dbReference>
<dbReference type="Proteomes" id="UP000224634">
    <property type="component" value="Unassembled WGS sequence"/>
</dbReference>
<reference evidence="18 19" key="1">
    <citation type="submission" date="2017-10" db="EMBL/GenBank/DDBJ databases">
        <title>Comparative genomics in systemic dimorphic fungi from Ajellomycetaceae.</title>
        <authorList>
            <person name="Munoz J.F."/>
            <person name="Mcewen J.G."/>
            <person name="Clay O.K."/>
            <person name="Cuomo C.A."/>
        </authorList>
    </citation>
    <scope>NUCLEOTIDE SEQUENCE [LARGE SCALE GENOMIC DNA]</scope>
    <source>
        <strain evidence="18 19">UAMH7299</strain>
    </source>
</reference>
<evidence type="ECO:0000256" key="12">
    <source>
        <dbReference type="ARBA" id="ARBA00023326"/>
    </source>
</evidence>
<evidence type="ECO:0000256" key="15">
    <source>
        <dbReference type="RuleBase" id="RU368122"/>
    </source>
</evidence>
<keyword evidence="10 15" id="KW-1015">Disulfide bond</keyword>
<evidence type="ECO:0000256" key="10">
    <source>
        <dbReference type="ARBA" id="ARBA00023157"/>
    </source>
</evidence>
<keyword evidence="6 15" id="KW-0136">Cellulose degradation</keyword>
<keyword evidence="5 16" id="KW-0732">Signal</keyword>
<dbReference type="Pfam" id="PF03443">
    <property type="entry name" value="AA9"/>
    <property type="match status" value="1"/>
</dbReference>
<comment type="similarity">
    <text evidence="13">Belongs to the polysaccharide monooxygenase AA9 family.</text>
</comment>
<dbReference type="OrthoDB" id="5985073at2759"/>
<keyword evidence="19" id="KW-1185">Reference proteome</keyword>
<comment type="caution">
    <text evidence="18">The sequence shown here is derived from an EMBL/GenBank/DDBJ whole genome shotgun (WGS) entry which is preliminary data.</text>
</comment>
<evidence type="ECO:0000256" key="16">
    <source>
        <dbReference type="SAM" id="SignalP"/>
    </source>
</evidence>
<evidence type="ECO:0000256" key="6">
    <source>
        <dbReference type="ARBA" id="ARBA00023001"/>
    </source>
</evidence>
<evidence type="ECO:0000256" key="1">
    <source>
        <dbReference type="ARBA" id="ARBA00001973"/>
    </source>
</evidence>
<feature type="signal peptide" evidence="16">
    <location>
        <begin position="1"/>
        <end position="17"/>
    </location>
</feature>
<dbReference type="GO" id="GO:0046872">
    <property type="term" value="F:metal ion binding"/>
    <property type="evidence" value="ECO:0007669"/>
    <property type="project" value="UniProtKB-KW"/>
</dbReference>
<keyword evidence="8" id="KW-0186">Copper</keyword>
<dbReference type="EC" id="1.14.99.56" evidence="15"/>
<gene>
    <name evidence="18" type="ORF">AJ80_07267</name>
</gene>
<dbReference type="AlphaFoldDB" id="A0A2B7XQD7"/>
<keyword evidence="11 15" id="KW-0119">Carbohydrate metabolism</keyword>
<comment type="catalytic activity">
    <reaction evidence="14 15">
        <text>[(1-&gt;4)-beta-D-glucosyl]n+m + reduced acceptor + O2 = 4-dehydro-beta-D-glucosyl-[(1-&gt;4)-beta-D-glucosyl]n-1 + [(1-&gt;4)-beta-D-glucosyl]m + acceptor + H2O.</text>
        <dbReference type="EC" id="1.14.99.56"/>
    </reaction>
</comment>
<evidence type="ECO:0000256" key="9">
    <source>
        <dbReference type="ARBA" id="ARBA00023033"/>
    </source>
</evidence>
<dbReference type="STRING" id="1447883.A0A2B7XQD7"/>
<dbReference type="PANTHER" id="PTHR33353:SF18">
    <property type="entry name" value="ENDOGLUCANASE II"/>
    <property type="match status" value="1"/>
</dbReference>
<comment type="function">
    <text evidence="15">Lytic polysaccharide monooxygenase (LMPO) that depolymerizes crystalline and amorphous polysaccharides via the oxidation of scissile alpha- or beta-(1-4)-glycosidic bonds, yielding C1 and/or C4 oxidation products. Catalysis by LPMOs requires the reduction of the active-site copper from Cu(II) to Cu(I) by a reducing agent and H(2)O(2) or O(2) as a cosubstrate.</text>
</comment>
<dbReference type="GO" id="GO:0030245">
    <property type="term" value="P:cellulose catabolic process"/>
    <property type="evidence" value="ECO:0007669"/>
    <property type="project" value="UniProtKB-UniRule"/>
</dbReference>
<evidence type="ECO:0000256" key="11">
    <source>
        <dbReference type="ARBA" id="ARBA00023277"/>
    </source>
</evidence>
<organism evidence="18 19">
    <name type="scientific">Polytolypa hystricis (strain UAMH7299)</name>
    <dbReference type="NCBI Taxonomy" id="1447883"/>
    <lineage>
        <taxon>Eukaryota</taxon>
        <taxon>Fungi</taxon>
        <taxon>Dikarya</taxon>
        <taxon>Ascomycota</taxon>
        <taxon>Pezizomycotina</taxon>
        <taxon>Eurotiomycetes</taxon>
        <taxon>Eurotiomycetidae</taxon>
        <taxon>Onygenales</taxon>
        <taxon>Onygenales incertae sedis</taxon>
        <taxon>Polytolypa</taxon>
    </lineage>
</organism>
<protein>
    <recommendedName>
        <fullName evidence="15">AA9 family lytic polysaccharide monooxygenase</fullName>
        <ecNumber evidence="15">1.14.99.56</ecNumber>
    </recommendedName>
    <alternativeName>
        <fullName evidence="15">Endo-beta-1,4-glucanase</fullName>
    </alternativeName>
    <alternativeName>
        <fullName evidence="15">Glycosyl hydrolase 61 family protein</fullName>
    </alternativeName>
</protein>
<evidence type="ECO:0000256" key="8">
    <source>
        <dbReference type="ARBA" id="ARBA00023008"/>
    </source>
</evidence>
<evidence type="ECO:0000256" key="13">
    <source>
        <dbReference type="ARBA" id="ARBA00044502"/>
    </source>
</evidence>
<keyword evidence="3 15" id="KW-0964">Secreted</keyword>
<evidence type="ECO:0000313" key="19">
    <source>
        <dbReference type="Proteomes" id="UP000224634"/>
    </source>
</evidence>
<dbReference type="EMBL" id="PDNA01000136">
    <property type="protein sequence ID" value="PGH11165.1"/>
    <property type="molecule type" value="Genomic_DNA"/>
</dbReference>
<evidence type="ECO:0000313" key="18">
    <source>
        <dbReference type="EMBL" id="PGH11165.1"/>
    </source>
</evidence>
<evidence type="ECO:0000256" key="5">
    <source>
        <dbReference type="ARBA" id="ARBA00022729"/>
    </source>
</evidence>
<sequence>MNARILYGLAMLGSASAHTIMQAVNGLPQGHGIYMPSDDSPITDVNSNSIACNGPPVQYFQSSSAVIDIQAGSVVTGAWLHTLTSTGPDATADNKVIDSSHKGPVSAYLKKVNDATQNPSSGPGDGWFKISESAYTNGVWGVDELIANDGIQSTTIPQCIEDGEYLLRFEILALHSAYSTNGAQFYMECAQVRISGGTGAKQPETVSLPGAFQANHPGISVMIWNDVGQPYPTSYTPPGPPVFTC</sequence>
<proteinExistence type="inferred from homology"/>
<dbReference type="CDD" id="cd21175">
    <property type="entry name" value="LPMO_AA9"/>
    <property type="match status" value="1"/>
</dbReference>
<comment type="domain">
    <text evidence="15">Has a modular structure: an endo-beta-1,4-glucanase catalytic module at the N-terminus, a linker rich in serines and threonines, and a C-terminal carbohydrate-binding module (CBM).</text>
</comment>
<keyword evidence="9" id="KW-0503">Monooxygenase</keyword>
<comment type="cofactor">
    <cofactor evidence="1">
        <name>Cu(2+)</name>
        <dbReference type="ChEBI" id="CHEBI:29036"/>
    </cofactor>
</comment>
<evidence type="ECO:0000256" key="4">
    <source>
        <dbReference type="ARBA" id="ARBA00022723"/>
    </source>
</evidence>
<comment type="subcellular location">
    <subcellularLocation>
        <location evidence="2 15">Secreted</location>
    </subcellularLocation>
</comment>
<dbReference type="GO" id="GO:0008810">
    <property type="term" value="F:cellulase activity"/>
    <property type="evidence" value="ECO:0007669"/>
    <property type="project" value="UniProtKB-UniRule"/>
</dbReference>
<dbReference type="InterPro" id="IPR049892">
    <property type="entry name" value="AA9"/>
</dbReference>
<dbReference type="GO" id="GO:0030248">
    <property type="term" value="F:cellulose binding"/>
    <property type="evidence" value="ECO:0007669"/>
    <property type="project" value="UniProtKB-UniRule"/>
</dbReference>
<name>A0A2B7XQD7_POLH7</name>
<feature type="chain" id="PRO_5012360673" description="AA9 family lytic polysaccharide monooxygenase" evidence="16">
    <location>
        <begin position="18"/>
        <end position="245"/>
    </location>
</feature>
<evidence type="ECO:0000256" key="3">
    <source>
        <dbReference type="ARBA" id="ARBA00022525"/>
    </source>
</evidence>
<evidence type="ECO:0000259" key="17">
    <source>
        <dbReference type="Pfam" id="PF03443"/>
    </source>
</evidence>
<dbReference type="InterPro" id="IPR005103">
    <property type="entry name" value="AA9_LPMO"/>
</dbReference>
<keyword evidence="4" id="KW-0479">Metal-binding</keyword>
<evidence type="ECO:0000256" key="7">
    <source>
        <dbReference type="ARBA" id="ARBA00023002"/>
    </source>
</evidence>
<feature type="domain" description="Auxiliary Activity family 9 catalytic" evidence="17">
    <location>
        <begin position="37"/>
        <end position="227"/>
    </location>
</feature>
<dbReference type="GO" id="GO:0004497">
    <property type="term" value="F:monooxygenase activity"/>
    <property type="evidence" value="ECO:0007669"/>
    <property type="project" value="UniProtKB-KW"/>
</dbReference>
<evidence type="ECO:0000256" key="2">
    <source>
        <dbReference type="ARBA" id="ARBA00004613"/>
    </source>
</evidence>
<dbReference type="PANTHER" id="PTHR33353">
    <property type="entry name" value="PUTATIVE (AFU_ORTHOLOGUE AFUA_1G12560)-RELATED"/>
    <property type="match status" value="1"/>
</dbReference>
<keyword evidence="7" id="KW-0560">Oxidoreductase</keyword>
<keyword evidence="12 15" id="KW-0624">Polysaccharide degradation</keyword>